<feature type="chain" id="PRO_5043449691" evidence="1">
    <location>
        <begin position="22"/>
        <end position="222"/>
    </location>
</feature>
<evidence type="ECO:0000313" key="3">
    <source>
        <dbReference type="Proteomes" id="UP001497497"/>
    </source>
</evidence>
<dbReference type="AlphaFoldDB" id="A0AAV2H1A3"/>
<keyword evidence="1" id="KW-0732">Signal</keyword>
<dbReference type="Pfam" id="PF00811">
    <property type="entry name" value="Ependymin"/>
    <property type="match status" value="1"/>
</dbReference>
<feature type="signal peptide" evidence="1">
    <location>
        <begin position="1"/>
        <end position="21"/>
    </location>
</feature>
<dbReference type="GO" id="GO:0005509">
    <property type="term" value="F:calcium ion binding"/>
    <property type="evidence" value="ECO:0007669"/>
    <property type="project" value="InterPro"/>
</dbReference>
<organism evidence="2 3">
    <name type="scientific">Lymnaea stagnalis</name>
    <name type="common">Great pond snail</name>
    <name type="synonym">Helix stagnalis</name>
    <dbReference type="NCBI Taxonomy" id="6523"/>
    <lineage>
        <taxon>Eukaryota</taxon>
        <taxon>Metazoa</taxon>
        <taxon>Spiralia</taxon>
        <taxon>Lophotrochozoa</taxon>
        <taxon>Mollusca</taxon>
        <taxon>Gastropoda</taxon>
        <taxon>Heterobranchia</taxon>
        <taxon>Euthyneura</taxon>
        <taxon>Panpulmonata</taxon>
        <taxon>Hygrophila</taxon>
        <taxon>Lymnaeoidea</taxon>
        <taxon>Lymnaeidae</taxon>
        <taxon>Lymnaea</taxon>
    </lineage>
</organism>
<dbReference type="GO" id="GO:0005576">
    <property type="term" value="C:extracellular region"/>
    <property type="evidence" value="ECO:0007669"/>
    <property type="project" value="InterPro"/>
</dbReference>
<dbReference type="Proteomes" id="UP001497497">
    <property type="component" value="Unassembled WGS sequence"/>
</dbReference>
<dbReference type="PANTHER" id="PTHR10697:SF1">
    <property type="entry name" value="MAMMALIAN EPENDYMIN-RELATED PROTEIN 1"/>
    <property type="match status" value="1"/>
</dbReference>
<comment type="caution">
    <text evidence="2">The sequence shown here is derived from an EMBL/GenBank/DDBJ whole genome shotgun (WGS) entry which is preliminary data.</text>
</comment>
<evidence type="ECO:0000313" key="2">
    <source>
        <dbReference type="EMBL" id="CAL1527409.1"/>
    </source>
</evidence>
<dbReference type="PANTHER" id="PTHR10697">
    <property type="entry name" value="MAMMALIAN EPENDYMIN-RELATED PROTEIN 1"/>
    <property type="match status" value="1"/>
</dbReference>
<dbReference type="GO" id="GO:0005764">
    <property type="term" value="C:lysosome"/>
    <property type="evidence" value="ECO:0007669"/>
    <property type="project" value="TreeGrafter"/>
</dbReference>
<dbReference type="GO" id="GO:0007160">
    <property type="term" value="P:cell-matrix adhesion"/>
    <property type="evidence" value="ECO:0007669"/>
    <property type="project" value="InterPro"/>
</dbReference>
<proteinExistence type="predicted"/>
<dbReference type="InterPro" id="IPR001299">
    <property type="entry name" value="Ependymin"/>
</dbReference>
<dbReference type="EMBL" id="CAXITT010000017">
    <property type="protein sequence ID" value="CAL1527409.1"/>
    <property type="molecule type" value="Genomic_DNA"/>
</dbReference>
<gene>
    <name evidence="2" type="ORF">GSLYS_00001586001</name>
</gene>
<reference evidence="2 3" key="1">
    <citation type="submission" date="2024-04" db="EMBL/GenBank/DDBJ databases">
        <authorList>
            <consortium name="Genoscope - CEA"/>
            <person name="William W."/>
        </authorList>
    </citation>
    <scope>NUCLEOTIDE SEQUENCE [LARGE SCALE GENOMIC DNA]</scope>
</reference>
<evidence type="ECO:0000256" key="1">
    <source>
        <dbReference type="SAM" id="SignalP"/>
    </source>
</evidence>
<name>A0AAV2H1A3_LYMST</name>
<protein>
    <submittedName>
        <fullName evidence="2">Uncharacterized protein</fullName>
    </submittedName>
</protein>
<keyword evidence="3" id="KW-1185">Reference proteome</keyword>
<sequence>MKDLSWGVLAVLVCTVSAVSGQEDSNSRVERDRGVSPKPVKKPCCLPYKFQAITVDLKSFQYDKEQTSRLYRNWESRIQVMDEIKYTEGGIVSTIYRVILDYKNKLRYVIVGDDCKDPVPLNSGMLEPCMPDSARYLGKSYIGAYDNTADFDAWYFRRTDQNRDIEMTIAVTADRCVPVMEHIAGTMARMPTDNLVLFTNVTDVQDDSVFRIPQSCLDKIRM</sequence>
<accession>A0AAV2H1A3</accession>